<evidence type="ECO:0000256" key="1">
    <source>
        <dbReference type="ARBA" id="ARBA00007613"/>
    </source>
</evidence>
<comment type="caution">
    <text evidence="2">The sequence shown here is derived from an EMBL/GenBank/DDBJ whole genome shotgun (WGS) entry which is preliminary data.</text>
</comment>
<dbReference type="PANTHER" id="PTHR30203">
    <property type="entry name" value="OUTER MEMBRANE CATION EFFLUX PROTEIN"/>
    <property type="match status" value="1"/>
</dbReference>
<dbReference type="EMBL" id="DPIY01000004">
    <property type="protein sequence ID" value="HCT56303.1"/>
    <property type="molecule type" value="Genomic_DNA"/>
</dbReference>
<evidence type="ECO:0000313" key="3">
    <source>
        <dbReference type="Proteomes" id="UP000264071"/>
    </source>
</evidence>
<dbReference type="Gene3D" id="1.20.1600.10">
    <property type="entry name" value="Outer membrane efflux proteins (OEP)"/>
    <property type="match status" value="1"/>
</dbReference>
<dbReference type="InterPro" id="IPR010131">
    <property type="entry name" value="MdtP/NodT-like"/>
</dbReference>
<accession>A0A3D4V599</accession>
<gene>
    <name evidence="2" type="ORF">DGD08_03730</name>
</gene>
<dbReference type="Proteomes" id="UP000264071">
    <property type="component" value="Unassembled WGS sequence"/>
</dbReference>
<reference evidence="2 3" key="1">
    <citation type="journal article" date="2018" name="Nat. Biotechnol.">
        <title>A standardized bacterial taxonomy based on genome phylogeny substantially revises the tree of life.</title>
        <authorList>
            <person name="Parks D.H."/>
            <person name="Chuvochina M."/>
            <person name="Waite D.W."/>
            <person name="Rinke C."/>
            <person name="Skarshewski A."/>
            <person name="Chaumeil P.A."/>
            <person name="Hugenholtz P."/>
        </authorList>
    </citation>
    <scope>NUCLEOTIDE SEQUENCE [LARGE SCALE GENOMIC DNA]</scope>
    <source>
        <strain evidence="2">UBA8844</strain>
    </source>
</reference>
<comment type="similarity">
    <text evidence="1">Belongs to the outer membrane factor (OMF) (TC 1.B.17) family.</text>
</comment>
<dbReference type="GO" id="GO:0015562">
    <property type="term" value="F:efflux transmembrane transporter activity"/>
    <property type="evidence" value="ECO:0007669"/>
    <property type="project" value="InterPro"/>
</dbReference>
<evidence type="ECO:0000313" key="2">
    <source>
        <dbReference type="EMBL" id="HCT56303.1"/>
    </source>
</evidence>
<dbReference type="PANTHER" id="PTHR30203:SF24">
    <property type="entry name" value="BLR4935 PROTEIN"/>
    <property type="match status" value="1"/>
</dbReference>
<dbReference type="InterPro" id="IPR003423">
    <property type="entry name" value="OMP_efflux"/>
</dbReference>
<dbReference type="SUPFAM" id="SSF56954">
    <property type="entry name" value="Outer membrane efflux proteins (OEP)"/>
    <property type="match status" value="1"/>
</dbReference>
<name>A0A3D4V599_9BACT</name>
<dbReference type="AlphaFoldDB" id="A0A3D4V599"/>
<organism evidence="2 3">
    <name type="scientific">Gemmatimonas aurantiaca</name>
    <dbReference type="NCBI Taxonomy" id="173480"/>
    <lineage>
        <taxon>Bacteria</taxon>
        <taxon>Pseudomonadati</taxon>
        <taxon>Gemmatimonadota</taxon>
        <taxon>Gemmatimonadia</taxon>
        <taxon>Gemmatimonadales</taxon>
        <taxon>Gemmatimonadaceae</taxon>
        <taxon>Gemmatimonas</taxon>
    </lineage>
</organism>
<dbReference type="Pfam" id="PF02321">
    <property type="entry name" value="OEP"/>
    <property type="match status" value="1"/>
</dbReference>
<sequence length="470" mass="49910">MPPIGCVPPLPQIVRFPVHSLRRPALRLVARSLAVGSVAFSGACAHGSLQRDVSSVDDLLRPRVSGAVPTRSGVGIVVDADTVHRLLSQPLTAEAAVRIALISHPALRATYAELGLARADVVQAALIANPVFSLERFTAGRFQEFGIAQSFVDLLSQPLRRRVAEAQLASVRLRVADEVFQHTAQVRASLVEAIAAAQNSEISERARAAAAASAAAATAIHAAGNLQELDLVSERAAAAEFQAGAIHARGESQASREQLVRALGVSTTGASLILPERLPDVPVTDPPVDSLLTLAAVSRLDLAAALQDVNVAGKALGLTNRFRLLPDGTLSFAGEGEDGGPFKSGPGFSIPLPFFDRGQARMLRAQSELRAAVARQEALALSVRADVRAAHALLTSARARFEEYRARVVPLRRRVTEETQLQYNAMAVSVFGLLQARQGELSAGQGYIDAMSDYWKARIQLERAVGTSLP</sequence>
<proteinExistence type="inferred from homology"/>
<protein>
    <submittedName>
        <fullName evidence="2">TolC family protein</fullName>
    </submittedName>
</protein>